<comment type="caution">
    <text evidence="3">The sequence shown here is derived from an EMBL/GenBank/DDBJ whole genome shotgun (WGS) entry which is preliminary data.</text>
</comment>
<keyword evidence="2" id="KW-0175">Coiled coil</keyword>
<reference evidence="3 4" key="1">
    <citation type="submission" date="2016-01" db="EMBL/GenBank/DDBJ databases">
        <title>Draft Genome Sequences of Seven Thermophilic Sporeformers Isolated from Foods.</title>
        <authorList>
            <person name="Berendsen E.M."/>
            <person name="Wells-Bennik M.H."/>
            <person name="Krawcyk A.O."/>
            <person name="De Jong A."/>
            <person name="Holsappel S."/>
            <person name="Eijlander R.T."/>
            <person name="Kuipers O.P."/>
        </authorList>
    </citation>
    <scope>NUCLEOTIDE SEQUENCE [LARGE SCALE GENOMIC DNA]</scope>
    <source>
        <strain evidence="3 4">B4110</strain>
    </source>
</reference>
<name>A0A150N7X8_9BACL</name>
<dbReference type="EMBL" id="LQYW01000005">
    <property type="protein sequence ID" value="KYD32813.1"/>
    <property type="molecule type" value="Genomic_DNA"/>
</dbReference>
<keyword evidence="1" id="KW-0238">DNA-binding</keyword>
<dbReference type="NCBIfam" id="TIGR01766">
    <property type="entry name" value="IS200/IS605 family accessory protein TnpB-like domain"/>
    <property type="match status" value="1"/>
</dbReference>
<dbReference type="GO" id="GO:0003677">
    <property type="term" value="F:DNA binding"/>
    <property type="evidence" value="ECO:0007669"/>
    <property type="project" value="UniProtKB-KW"/>
</dbReference>
<evidence type="ECO:0000313" key="4">
    <source>
        <dbReference type="Proteomes" id="UP000075324"/>
    </source>
</evidence>
<dbReference type="Proteomes" id="UP000075324">
    <property type="component" value="Unassembled WGS sequence"/>
</dbReference>
<dbReference type="AlphaFoldDB" id="A0A150N7X8"/>
<evidence type="ECO:0000256" key="2">
    <source>
        <dbReference type="SAM" id="Coils"/>
    </source>
</evidence>
<organism evidence="3 4">
    <name type="scientific">Parageobacillus toebii</name>
    <dbReference type="NCBI Taxonomy" id="153151"/>
    <lineage>
        <taxon>Bacteria</taxon>
        <taxon>Bacillati</taxon>
        <taxon>Bacillota</taxon>
        <taxon>Bacilli</taxon>
        <taxon>Bacillales</taxon>
        <taxon>Anoxybacillaceae</taxon>
        <taxon>Parageobacillus</taxon>
    </lineage>
</organism>
<evidence type="ECO:0000313" key="3">
    <source>
        <dbReference type="EMBL" id="KYD32813.1"/>
    </source>
</evidence>
<evidence type="ECO:0000256" key="1">
    <source>
        <dbReference type="ARBA" id="ARBA00023125"/>
    </source>
</evidence>
<sequence length="557" mass="64754">MKKAYFSRRLYKSEMDILHVTETSYALELFHQAKRFAFQTLIREKRWGRKLNEESLHIVVKKKYGLNDYFANSAVREANALFSSLMELNKIHVQQTEEKIKDVKKKLKTERTKLTKLRKIKESCIKGNLRFPKNTNFVLHKSGIISLGLKDRSFIWMNTYLFEHCYLDVEIKRTKAKIGRLTHRLYRLEQKKTKLKEYIPSVVFGGKKLFKQQFTKEEFIKDHESWRKLFLAARNKEMIISGRKDAGSGNFVFHYNRETNELHMTSVTGKVITFPEVVFPYGQEIVNKAVTDQIQCKNKKEYGKPISWSIEDHGEYYIIKCLVDVESNPYIHFSTSDGVIGVDCNYNHIAWTNVSKDGNFLESGKLTFSIEGKTSGQITKIMEAEAIALVDIAVRKKKPIVLEKLDTTLSKTGNRYGNKKANRMKSMFAYRKMIQAIKSRADKMGVAVIEVNPAFTSVSGKLKYMRKFGISIHQAAAFTIGRRGLGYKEKTPKVLKKYIPKNTSHHWKHWSILDKKFSVRTHTLYHLFNVNQPHQGIDVFHPSLLEEEKRQLIKALS</sequence>
<protein>
    <submittedName>
        <fullName evidence="3">Uncharacterized protein</fullName>
    </submittedName>
</protein>
<dbReference type="RefSeq" id="WP_062677138.1">
    <property type="nucleotide sequence ID" value="NZ_LQYW01000005.1"/>
</dbReference>
<dbReference type="InterPro" id="IPR010095">
    <property type="entry name" value="Cas12f1-like_TNB"/>
</dbReference>
<gene>
    <name evidence="3" type="ORF">B4110_2618</name>
</gene>
<accession>A0A150N7X8</accession>
<proteinExistence type="predicted"/>
<dbReference type="PATRIC" id="fig|153151.4.peg.2867"/>
<feature type="coiled-coil region" evidence="2">
    <location>
        <begin position="93"/>
        <end position="120"/>
    </location>
</feature>